<reference evidence="1" key="1">
    <citation type="submission" date="2025-08" db="UniProtKB">
        <authorList>
            <consortium name="Ensembl"/>
        </authorList>
    </citation>
    <scope>IDENTIFICATION</scope>
</reference>
<dbReference type="AlphaFoldDB" id="A0A3B5MHP4"/>
<accession>A0A3B5MHP4</accession>
<sequence>MNTDKEFAWIFTVQTRLLQHSSFPVSSCLEPINLLQNPPKHWSHCCHGGHLNIKFPSSPNIVTGLFHSNRILLTLYEAEFSC</sequence>
<protein>
    <submittedName>
        <fullName evidence="1">Uncharacterized protein</fullName>
    </submittedName>
</protein>
<name>A0A3B5MHP4_9TELE</name>
<evidence type="ECO:0000313" key="2">
    <source>
        <dbReference type="Proteomes" id="UP000261380"/>
    </source>
</evidence>
<keyword evidence="2" id="KW-1185">Reference proteome</keyword>
<reference evidence="1" key="2">
    <citation type="submission" date="2025-09" db="UniProtKB">
        <authorList>
            <consortium name="Ensembl"/>
        </authorList>
    </citation>
    <scope>IDENTIFICATION</scope>
</reference>
<organism evidence="1 2">
    <name type="scientific">Xiphophorus couchianus</name>
    <name type="common">Monterrey platyfish</name>
    <dbReference type="NCBI Taxonomy" id="32473"/>
    <lineage>
        <taxon>Eukaryota</taxon>
        <taxon>Metazoa</taxon>
        <taxon>Chordata</taxon>
        <taxon>Craniata</taxon>
        <taxon>Vertebrata</taxon>
        <taxon>Euteleostomi</taxon>
        <taxon>Actinopterygii</taxon>
        <taxon>Neopterygii</taxon>
        <taxon>Teleostei</taxon>
        <taxon>Neoteleostei</taxon>
        <taxon>Acanthomorphata</taxon>
        <taxon>Ovalentaria</taxon>
        <taxon>Atherinomorphae</taxon>
        <taxon>Cyprinodontiformes</taxon>
        <taxon>Poeciliidae</taxon>
        <taxon>Poeciliinae</taxon>
        <taxon>Xiphophorus</taxon>
    </lineage>
</organism>
<dbReference type="Ensembl" id="ENSXCOT00000020892.1">
    <property type="protein sequence ID" value="ENSXCOP00000020641.1"/>
    <property type="gene ID" value="ENSXCOG00000015465.1"/>
</dbReference>
<evidence type="ECO:0000313" key="1">
    <source>
        <dbReference type="Ensembl" id="ENSXCOP00000020641.1"/>
    </source>
</evidence>
<proteinExistence type="predicted"/>
<dbReference type="Proteomes" id="UP000261380">
    <property type="component" value="Unplaced"/>
</dbReference>